<name>B0C4Z5_ACAM1</name>
<dbReference type="Pfam" id="PF00072">
    <property type="entry name" value="Response_reg"/>
    <property type="match status" value="1"/>
</dbReference>
<evidence type="ECO:0000256" key="1">
    <source>
        <dbReference type="ARBA" id="ARBA00022553"/>
    </source>
</evidence>
<gene>
    <name evidence="4" type="ordered locus">AM1_0018</name>
</gene>
<dbReference type="KEGG" id="amr:AM1_0018"/>
<dbReference type="EMBL" id="CP000828">
    <property type="protein sequence ID" value="ABW25107.1"/>
    <property type="molecule type" value="Genomic_DNA"/>
</dbReference>
<dbReference type="GO" id="GO:0000160">
    <property type="term" value="P:phosphorelay signal transduction system"/>
    <property type="evidence" value="ECO:0007669"/>
    <property type="project" value="InterPro"/>
</dbReference>
<dbReference type="STRING" id="329726.AM1_0018"/>
<keyword evidence="1 2" id="KW-0597">Phosphoprotein</keyword>
<evidence type="ECO:0000259" key="3">
    <source>
        <dbReference type="PROSITE" id="PS50110"/>
    </source>
</evidence>
<dbReference type="InterPro" id="IPR011006">
    <property type="entry name" value="CheY-like_superfamily"/>
</dbReference>
<dbReference type="AlphaFoldDB" id="B0C4Z5"/>
<accession>B0C4Z5</accession>
<dbReference type="SMART" id="SM00448">
    <property type="entry name" value="REC"/>
    <property type="match status" value="1"/>
</dbReference>
<feature type="domain" description="Response regulatory" evidence="3">
    <location>
        <begin position="5"/>
        <end position="128"/>
    </location>
</feature>
<organism evidence="4 5">
    <name type="scientific">Acaryochloris marina (strain MBIC 11017)</name>
    <dbReference type="NCBI Taxonomy" id="329726"/>
    <lineage>
        <taxon>Bacteria</taxon>
        <taxon>Bacillati</taxon>
        <taxon>Cyanobacteriota</taxon>
        <taxon>Cyanophyceae</taxon>
        <taxon>Acaryochloridales</taxon>
        <taxon>Acaryochloridaceae</taxon>
        <taxon>Acaryochloris</taxon>
    </lineage>
</organism>
<dbReference type="InterPro" id="IPR001789">
    <property type="entry name" value="Sig_transdc_resp-reg_receiver"/>
</dbReference>
<reference evidence="4 5" key="1">
    <citation type="journal article" date="2008" name="Proc. Natl. Acad. Sci. U.S.A.">
        <title>Niche adaptation and genome expansion in the chlorophyll d-producing cyanobacterium Acaryochloris marina.</title>
        <authorList>
            <person name="Swingley W.D."/>
            <person name="Chen M."/>
            <person name="Cheung P.C."/>
            <person name="Conrad A.L."/>
            <person name="Dejesa L.C."/>
            <person name="Hao J."/>
            <person name="Honchak B.M."/>
            <person name="Karbach L.E."/>
            <person name="Kurdoglu A."/>
            <person name="Lahiri S."/>
            <person name="Mastrian S.D."/>
            <person name="Miyashita H."/>
            <person name="Page L."/>
            <person name="Ramakrishna P."/>
            <person name="Satoh S."/>
            <person name="Sattley W.M."/>
            <person name="Shimada Y."/>
            <person name="Taylor H.L."/>
            <person name="Tomo T."/>
            <person name="Tsuchiya T."/>
            <person name="Wang Z.T."/>
            <person name="Raymond J."/>
            <person name="Mimuro M."/>
            <person name="Blankenship R.E."/>
            <person name="Touchman J.W."/>
        </authorList>
    </citation>
    <scope>NUCLEOTIDE SEQUENCE [LARGE SCALE GENOMIC DNA]</scope>
    <source>
        <strain evidence="5">MBIC 11017</strain>
    </source>
</reference>
<dbReference type="OrthoDB" id="109585at2"/>
<dbReference type="eggNOG" id="COG0784">
    <property type="taxonomic scope" value="Bacteria"/>
</dbReference>
<dbReference type="Proteomes" id="UP000000268">
    <property type="component" value="Chromosome"/>
</dbReference>
<dbReference type="PANTHER" id="PTHR44591:SF19">
    <property type="entry name" value="TWO-COMPONENT RESPONSE REGULATOR-RELATED"/>
    <property type="match status" value="1"/>
</dbReference>
<keyword evidence="5" id="KW-1185">Reference proteome</keyword>
<feature type="modified residue" description="4-aspartylphosphate" evidence="2">
    <location>
        <position position="62"/>
    </location>
</feature>
<evidence type="ECO:0000256" key="2">
    <source>
        <dbReference type="PROSITE-ProRule" id="PRU00169"/>
    </source>
</evidence>
<protein>
    <submittedName>
        <fullName evidence="4">Response regulator</fullName>
    </submittedName>
</protein>
<proteinExistence type="predicted"/>
<dbReference type="Gene3D" id="3.40.50.2300">
    <property type="match status" value="1"/>
</dbReference>
<dbReference type="HOGENOM" id="CLU_000445_69_8_3"/>
<dbReference type="PROSITE" id="PS50110">
    <property type="entry name" value="RESPONSE_REGULATORY"/>
    <property type="match status" value="1"/>
</dbReference>
<evidence type="ECO:0000313" key="4">
    <source>
        <dbReference type="EMBL" id="ABW25107.1"/>
    </source>
</evidence>
<dbReference type="SUPFAM" id="SSF52172">
    <property type="entry name" value="CheY-like"/>
    <property type="match status" value="1"/>
</dbReference>
<sequence>MANSAILCVDDESVVLRSLRDQISKYFGDQHTCEIAESVEEAWEVIDELKEDDVEILLIISDWLMPGTKGDEFLIELHQKFPEIVTVLLSGQADQSAVERIHQNMQLHAYISKPWNEEDLMGVIQAGLSTFQE</sequence>
<dbReference type="InterPro" id="IPR050595">
    <property type="entry name" value="Bact_response_regulator"/>
</dbReference>
<dbReference type="RefSeq" id="WP_012160729.1">
    <property type="nucleotide sequence ID" value="NC_009925.1"/>
</dbReference>
<evidence type="ECO:0000313" key="5">
    <source>
        <dbReference type="Proteomes" id="UP000000268"/>
    </source>
</evidence>
<dbReference type="PANTHER" id="PTHR44591">
    <property type="entry name" value="STRESS RESPONSE REGULATOR PROTEIN 1"/>
    <property type="match status" value="1"/>
</dbReference>